<dbReference type="PROSITE" id="PS01124">
    <property type="entry name" value="HTH_ARAC_FAMILY_2"/>
    <property type="match status" value="1"/>
</dbReference>
<accession>A0A7Z0JB29</accession>
<evidence type="ECO:0000256" key="1">
    <source>
        <dbReference type="ARBA" id="ARBA00023125"/>
    </source>
</evidence>
<name>A0A7Z0JB29_9ACTN</name>
<dbReference type="RefSeq" id="WP_179824495.1">
    <property type="nucleotide sequence ID" value="NZ_JACCFS010000001.1"/>
</dbReference>
<dbReference type="EMBL" id="JACCFS010000001">
    <property type="protein sequence ID" value="NYJ35372.1"/>
    <property type="molecule type" value="Genomic_DNA"/>
</dbReference>
<feature type="region of interest" description="Disordered" evidence="2">
    <location>
        <begin position="1"/>
        <end position="37"/>
    </location>
</feature>
<reference evidence="4 5" key="1">
    <citation type="submission" date="2020-07" db="EMBL/GenBank/DDBJ databases">
        <title>Sequencing the genomes of 1000 actinobacteria strains.</title>
        <authorList>
            <person name="Klenk H.-P."/>
        </authorList>
    </citation>
    <scope>NUCLEOTIDE SEQUENCE [LARGE SCALE GENOMIC DNA]</scope>
    <source>
        <strain evidence="4 5">DSM 44442</strain>
    </source>
</reference>
<dbReference type="Gene3D" id="1.10.10.60">
    <property type="entry name" value="Homeodomain-like"/>
    <property type="match status" value="1"/>
</dbReference>
<protein>
    <submittedName>
        <fullName evidence="4">AraC-like DNA-binding protein</fullName>
    </submittedName>
</protein>
<dbReference type="GO" id="GO:0003700">
    <property type="term" value="F:DNA-binding transcription factor activity"/>
    <property type="evidence" value="ECO:0007669"/>
    <property type="project" value="InterPro"/>
</dbReference>
<gene>
    <name evidence="4" type="ORF">HNR10_003253</name>
</gene>
<dbReference type="Proteomes" id="UP000572051">
    <property type="component" value="Unassembled WGS sequence"/>
</dbReference>
<sequence>MTESRDGQPDHVGPASDPRSGDGRPDGLATAVPPPRLEGTVSASMARFLSGEVSRAGGNPGQVARLPDLRTDVLADDLSRIPTDSASAMWRYLVAHNPAPSRDGALQLAAPPPGTLGVWDYMLTSGPTIMDSIRSASRYIGVVADPGAEIFEGVEDGELYTISHSTCPYEADVKAAIERWVLALLLRRCREATGTPLVPVRVGLQQRAPRSHAALRELFDTSCVDFEAPATSLTFLTRDIRRPLPNAQFGLQEMLGRHAAMMMAAAKPLLDWYDVFRLALHACFESDSLALETVARQMAISPRTLQRRLAERDSTWRDEVETARQEVALSLMRDGRLPMKSIAGRVGYSDVRALRRAVRRWESRPAEPSGIGAE</sequence>
<dbReference type="Pfam" id="PF12625">
    <property type="entry name" value="Arabinose_bd"/>
    <property type="match status" value="1"/>
</dbReference>
<evidence type="ECO:0000256" key="2">
    <source>
        <dbReference type="SAM" id="MobiDB-lite"/>
    </source>
</evidence>
<dbReference type="GO" id="GO:0000976">
    <property type="term" value="F:transcription cis-regulatory region binding"/>
    <property type="evidence" value="ECO:0007669"/>
    <property type="project" value="TreeGrafter"/>
</dbReference>
<keyword evidence="1 4" id="KW-0238">DNA-binding</keyword>
<dbReference type="Pfam" id="PF12833">
    <property type="entry name" value="HTH_18"/>
    <property type="match status" value="1"/>
</dbReference>
<evidence type="ECO:0000259" key="3">
    <source>
        <dbReference type="PROSITE" id="PS01124"/>
    </source>
</evidence>
<dbReference type="InterPro" id="IPR018060">
    <property type="entry name" value="HTH_AraC"/>
</dbReference>
<proteinExistence type="predicted"/>
<dbReference type="InterPro" id="IPR032687">
    <property type="entry name" value="AraC-type_N"/>
</dbReference>
<dbReference type="AlphaFoldDB" id="A0A7Z0JB29"/>
<dbReference type="PANTHER" id="PTHR47894">
    <property type="entry name" value="HTH-TYPE TRANSCRIPTIONAL REGULATOR GADX"/>
    <property type="match status" value="1"/>
</dbReference>
<dbReference type="GO" id="GO:0005829">
    <property type="term" value="C:cytosol"/>
    <property type="evidence" value="ECO:0007669"/>
    <property type="project" value="TreeGrafter"/>
</dbReference>
<dbReference type="SMART" id="SM00342">
    <property type="entry name" value="HTH_ARAC"/>
    <property type="match status" value="1"/>
</dbReference>
<dbReference type="PANTHER" id="PTHR47894:SF1">
    <property type="entry name" value="HTH-TYPE TRANSCRIPTIONAL REGULATOR VQSM"/>
    <property type="match status" value="1"/>
</dbReference>
<organism evidence="4 5">
    <name type="scientific">Nocardiopsis aegyptia</name>
    <dbReference type="NCBI Taxonomy" id="220378"/>
    <lineage>
        <taxon>Bacteria</taxon>
        <taxon>Bacillati</taxon>
        <taxon>Actinomycetota</taxon>
        <taxon>Actinomycetes</taxon>
        <taxon>Streptosporangiales</taxon>
        <taxon>Nocardiopsidaceae</taxon>
        <taxon>Nocardiopsis</taxon>
    </lineage>
</organism>
<evidence type="ECO:0000313" key="5">
    <source>
        <dbReference type="Proteomes" id="UP000572051"/>
    </source>
</evidence>
<feature type="domain" description="HTH araC/xylS-type" evidence="3">
    <location>
        <begin position="274"/>
        <end position="360"/>
    </location>
</feature>
<keyword evidence="5" id="KW-1185">Reference proteome</keyword>
<evidence type="ECO:0000313" key="4">
    <source>
        <dbReference type="EMBL" id="NYJ35372.1"/>
    </source>
</evidence>
<comment type="caution">
    <text evidence="4">The sequence shown here is derived from an EMBL/GenBank/DDBJ whole genome shotgun (WGS) entry which is preliminary data.</text>
</comment>